<feature type="repeat" description="PPR" evidence="2">
    <location>
        <begin position="143"/>
        <end position="177"/>
    </location>
</feature>
<feature type="repeat" description="PPR" evidence="2">
    <location>
        <begin position="75"/>
        <end position="110"/>
    </location>
</feature>
<gene>
    <name evidence="3" type="ORF">OLC1_LOCUS1833</name>
</gene>
<evidence type="ECO:0000313" key="3">
    <source>
        <dbReference type="EMBL" id="CAI9089500.1"/>
    </source>
</evidence>
<dbReference type="Proteomes" id="UP001161247">
    <property type="component" value="Chromosome 1"/>
</dbReference>
<organism evidence="3 4">
    <name type="scientific">Oldenlandia corymbosa var. corymbosa</name>
    <dbReference type="NCBI Taxonomy" id="529605"/>
    <lineage>
        <taxon>Eukaryota</taxon>
        <taxon>Viridiplantae</taxon>
        <taxon>Streptophyta</taxon>
        <taxon>Embryophyta</taxon>
        <taxon>Tracheophyta</taxon>
        <taxon>Spermatophyta</taxon>
        <taxon>Magnoliopsida</taxon>
        <taxon>eudicotyledons</taxon>
        <taxon>Gunneridae</taxon>
        <taxon>Pentapetalae</taxon>
        <taxon>asterids</taxon>
        <taxon>lamiids</taxon>
        <taxon>Gentianales</taxon>
        <taxon>Rubiaceae</taxon>
        <taxon>Rubioideae</taxon>
        <taxon>Spermacoceae</taxon>
        <taxon>Hedyotis-Oldenlandia complex</taxon>
        <taxon>Oldenlandia</taxon>
    </lineage>
</organism>
<keyword evidence="1" id="KW-0677">Repeat</keyword>
<dbReference type="Gene3D" id="1.25.40.10">
    <property type="entry name" value="Tetratricopeptide repeat domain"/>
    <property type="match status" value="1"/>
</dbReference>
<evidence type="ECO:0000256" key="1">
    <source>
        <dbReference type="ARBA" id="ARBA00022737"/>
    </source>
</evidence>
<evidence type="ECO:0000256" key="2">
    <source>
        <dbReference type="PROSITE-ProRule" id="PRU00708"/>
    </source>
</evidence>
<dbReference type="EMBL" id="OX459118">
    <property type="protein sequence ID" value="CAI9089500.1"/>
    <property type="molecule type" value="Genomic_DNA"/>
</dbReference>
<keyword evidence="4" id="KW-1185">Reference proteome</keyword>
<evidence type="ECO:0000313" key="4">
    <source>
        <dbReference type="Proteomes" id="UP001161247"/>
    </source>
</evidence>
<dbReference type="PANTHER" id="PTHR47926:SF347">
    <property type="entry name" value="PENTATRICOPEPTIDE REPEAT-CONTAINING PROTEIN"/>
    <property type="match status" value="1"/>
</dbReference>
<dbReference type="GO" id="GO:0003723">
    <property type="term" value="F:RNA binding"/>
    <property type="evidence" value="ECO:0007669"/>
    <property type="project" value="InterPro"/>
</dbReference>
<dbReference type="GO" id="GO:0009451">
    <property type="term" value="P:RNA modification"/>
    <property type="evidence" value="ECO:0007669"/>
    <property type="project" value="InterPro"/>
</dbReference>
<dbReference type="Pfam" id="PF01535">
    <property type="entry name" value="PPR"/>
    <property type="match status" value="2"/>
</dbReference>
<dbReference type="Pfam" id="PF13041">
    <property type="entry name" value="PPR_2"/>
    <property type="match status" value="1"/>
</dbReference>
<dbReference type="InterPro" id="IPR046960">
    <property type="entry name" value="PPR_At4g14850-like_plant"/>
</dbReference>
<dbReference type="PROSITE" id="PS51375">
    <property type="entry name" value="PPR"/>
    <property type="match status" value="2"/>
</dbReference>
<name>A0AAV1C1Q2_OLDCO</name>
<dbReference type="InterPro" id="IPR002885">
    <property type="entry name" value="PPR_rpt"/>
</dbReference>
<accession>A0AAV1C1Q2</accession>
<protein>
    <submittedName>
        <fullName evidence="3">OLC1v1024087C1</fullName>
    </submittedName>
</protein>
<dbReference type="AlphaFoldDB" id="A0AAV1C1Q2"/>
<proteinExistence type="predicted"/>
<dbReference type="NCBIfam" id="TIGR00756">
    <property type="entry name" value="PPR"/>
    <property type="match status" value="2"/>
</dbReference>
<sequence>MVGSGVEPNGFTLSAVVKACSELGELKLGKCFHGVVIKCNFDTNHVIASSLIDMYGRNNEAEDSRKRFDELLEPDAICWTSVISAYTRNDLYEKALSFFYLMHRGNGLFPDGHTFGSLLTALGNLGWLRQCKQVHAMVVTEKNAVTWCALLGGYCQKGDFDTVIQLFRMMDVVDLYCFGTILRACSGLAAVRPGKEELTHDVFEVPSP</sequence>
<dbReference type="InterPro" id="IPR011990">
    <property type="entry name" value="TPR-like_helical_dom_sf"/>
</dbReference>
<dbReference type="PANTHER" id="PTHR47926">
    <property type="entry name" value="PENTATRICOPEPTIDE REPEAT-CONTAINING PROTEIN"/>
    <property type="match status" value="1"/>
</dbReference>
<reference evidence="3" key="1">
    <citation type="submission" date="2023-03" db="EMBL/GenBank/DDBJ databases">
        <authorList>
            <person name="Julca I."/>
        </authorList>
    </citation>
    <scope>NUCLEOTIDE SEQUENCE</scope>
</reference>